<comment type="similarity">
    <text evidence="1 3">Belongs to the type-B carboxylesterase/lipase family.</text>
</comment>
<sequence length="580" mass="62479">MPVQVTGGLVEGVPSAVDAGITVYRGIPYAAPPVGRNRFRAPQAVVPWSGVRLCDTTGPQCPQLAPDPKYPNILEGVPQSEDCLYLNMHVPASSSASATAKMAKCPVFVWLHGGMFREGGSADPHYDGTGLAQQGVIVVVPVFRLGALGFLAHPVLSQENAENTENATTGSASSGNMGILDALQVLQWVHDNIAQFGGDPGRVTVGGQSSGAAMAHVLLLSPRTRGLLHGVALHSGVRSYREPSLANAAPSYRLLRDAEADGEALLHELGTSIDELRRDDCMVPLESILRLALRKDTRMWGPPPLFRAVLDGDVFPQPYSATMSGAAGPPNDVPVLTGQNAAEGGVYNEPRFTAEDLRDCVEARLGPHGNGNGSEAWVRRYFDVYGDHSDSDMDMDDPTAAADIQGNAALATWNRSARDCTRLNIALWAQEYHTHTTSPVFGYYFTHAPPPWHGWTPDFSLPKVPGYTHAKGPLFGAHHNAEMSYAFNSMAGGQNRLRPWTDADYQMGNTMATLWANFCKYGNPNGKDGNGRPEGLPQWPSLTEQPDVLMQLGGNFEPVLVAGSKAKAFWTEYIQGQKAW</sequence>
<dbReference type="InterPro" id="IPR002018">
    <property type="entry name" value="CarbesteraseB"/>
</dbReference>
<dbReference type="EMBL" id="CAWUHC010000033">
    <property type="protein sequence ID" value="CAK7221101.1"/>
    <property type="molecule type" value="Genomic_DNA"/>
</dbReference>
<feature type="domain" description="Carboxylesterase type B" evidence="4">
    <location>
        <begin position="3"/>
        <end position="556"/>
    </location>
</feature>
<accession>A0ABP0BNS3</accession>
<evidence type="ECO:0000256" key="1">
    <source>
        <dbReference type="ARBA" id="ARBA00005964"/>
    </source>
</evidence>
<dbReference type="Proteomes" id="UP001642406">
    <property type="component" value="Unassembled WGS sequence"/>
</dbReference>
<dbReference type="PROSITE" id="PS00122">
    <property type="entry name" value="CARBOXYLESTERASE_B_1"/>
    <property type="match status" value="1"/>
</dbReference>
<dbReference type="InterPro" id="IPR029058">
    <property type="entry name" value="AB_hydrolase_fold"/>
</dbReference>
<dbReference type="Pfam" id="PF00135">
    <property type="entry name" value="COesterase"/>
    <property type="match status" value="1"/>
</dbReference>
<dbReference type="InterPro" id="IPR019826">
    <property type="entry name" value="Carboxylesterase_B_AS"/>
</dbReference>
<comment type="caution">
    <text evidence="5">The sequence shown here is derived from an EMBL/GenBank/DDBJ whole genome shotgun (WGS) entry which is preliminary data.</text>
</comment>
<dbReference type="Gene3D" id="3.40.50.1820">
    <property type="entry name" value="alpha/beta hydrolase"/>
    <property type="match status" value="1"/>
</dbReference>
<evidence type="ECO:0000259" key="4">
    <source>
        <dbReference type="Pfam" id="PF00135"/>
    </source>
</evidence>
<organism evidence="5 6">
    <name type="scientific">Sporothrix bragantina</name>
    <dbReference type="NCBI Taxonomy" id="671064"/>
    <lineage>
        <taxon>Eukaryota</taxon>
        <taxon>Fungi</taxon>
        <taxon>Dikarya</taxon>
        <taxon>Ascomycota</taxon>
        <taxon>Pezizomycotina</taxon>
        <taxon>Sordariomycetes</taxon>
        <taxon>Sordariomycetidae</taxon>
        <taxon>Ophiostomatales</taxon>
        <taxon>Ophiostomataceae</taxon>
        <taxon>Sporothrix</taxon>
    </lineage>
</organism>
<dbReference type="EC" id="3.1.1.-" evidence="3"/>
<proteinExistence type="inferred from homology"/>
<evidence type="ECO:0000313" key="6">
    <source>
        <dbReference type="Proteomes" id="UP001642406"/>
    </source>
</evidence>
<name>A0ABP0BNS3_9PEZI</name>
<dbReference type="PANTHER" id="PTHR11559">
    <property type="entry name" value="CARBOXYLESTERASE"/>
    <property type="match status" value="1"/>
</dbReference>
<protein>
    <recommendedName>
        <fullName evidence="3">Carboxylic ester hydrolase</fullName>
        <ecNumber evidence="3">3.1.1.-</ecNumber>
    </recommendedName>
</protein>
<keyword evidence="6" id="KW-1185">Reference proteome</keyword>
<reference evidence="5 6" key="1">
    <citation type="submission" date="2024-01" db="EMBL/GenBank/DDBJ databases">
        <authorList>
            <person name="Allen C."/>
            <person name="Tagirdzhanova G."/>
        </authorList>
    </citation>
    <scope>NUCLEOTIDE SEQUENCE [LARGE SCALE GENOMIC DNA]</scope>
</reference>
<dbReference type="InterPro" id="IPR050309">
    <property type="entry name" value="Type-B_Carboxylest/Lipase"/>
</dbReference>
<gene>
    <name evidence="5" type="ORF">SBRCBS47491_004413</name>
</gene>
<evidence type="ECO:0000313" key="5">
    <source>
        <dbReference type="EMBL" id="CAK7221101.1"/>
    </source>
</evidence>
<dbReference type="SUPFAM" id="SSF53474">
    <property type="entry name" value="alpha/beta-Hydrolases"/>
    <property type="match status" value="1"/>
</dbReference>
<evidence type="ECO:0000256" key="2">
    <source>
        <dbReference type="ARBA" id="ARBA00022801"/>
    </source>
</evidence>
<evidence type="ECO:0000256" key="3">
    <source>
        <dbReference type="RuleBase" id="RU361235"/>
    </source>
</evidence>
<keyword evidence="2 3" id="KW-0378">Hydrolase</keyword>